<keyword evidence="5" id="KW-1185">Reference proteome</keyword>
<organism evidence="4 5">
    <name type="scientific">Chenopodium quinoa</name>
    <name type="common">Quinoa</name>
    <dbReference type="NCBI Taxonomy" id="63459"/>
    <lineage>
        <taxon>Eukaryota</taxon>
        <taxon>Viridiplantae</taxon>
        <taxon>Streptophyta</taxon>
        <taxon>Embryophyta</taxon>
        <taxon>Tracheophyta</taxon>
        <taxon>Spermatophyta</taxon>
        <taxon>Magnoliopsida</taxon>
        <taxon>eudicotyledons</taxon>
        <taxon>Gunneridae</taxon>
        <taxon>Pentapetalae</taxon>
        <taxon>Caryophyllales</taxon>
        <taxon>Chenopodiaceae</taxon>
        <taxon>Chenopodioideae</taxon>
        <taxon>Atripliceae</taxon>
        <taxon>Chenopodium</taxon>
    </lineage>
</organism>
<accession>A0A803KWW2</accession>
<dbReference type="InterPro" id="IPR015424">
    <property type="entry name" value="PyrdxlP-dep_Trfase"/>
</dbReference>
<feature type="domain" description="Alliinase C-terminal" evidence="3">
    <location>
        <begin position="31"/>
        <end position="349"/>
    </location>
</feature>
<proteinExistence type="inferred from homology"/>
<dbReference type="PANTHER" id="PTHR43795">
    <property type="entry name" value="BIFUNCTIONAL ASPARTATE AMINOTRANSFERASE AND GLUTAMATE/ASPARTATE-PREPHENATE AMINOTRANSFERASE-RELATED"/>
    <property type="match status" value="1"/>
</dbReference>
<reference evidence="4" key="2">
    <citation type="submission" date="2021-03" db="UniProtKB">
        <authorList>
            <consortium name="EnsemblPlants"/>
        </authorList>
    </citation>
    <scope>IDENTIFICATION</scope>
</reference>
<dbReference type="GO" id="GO:0016846">
    <property type="term" value="F:carbon-sulfur lyase activity"/>
    <property type="evidence" value="ECO:0007669"/>
    <property type="project" value="InterPro"/>
</dbReference>
<dbReference type="GO" id="GO:0008483">
    <property type="term" value="F:transaminase activity"/>
    <property type="evidence" value="ECO:0007669"/>
    <property type="project" value="TreeGrafter"/>
</dbReference>
<protein>
    <recommendedName>
        <fullName evidence="3">Alliinase C-terminal domain-containing protein</fullName>
    </recommendedName>
</protein>
<comment type="similarity">
    <text evidence="1">Belongs to the alliinase family.</text>
</comment>
<dbReference type="Proteomes" id="UP000596660">
    <property type="component" value="Unplaced"/>
</dbReference>
<dbReference type="InterPro" id="IPR015422">
    <property type="entry name" value="PyrdxlP-dep_Trfase_small"/>
</dbReference>
<evidence type="ECO:0000256" key="1">
    <source>
        <dbReference type="ARBA" id="ARBA00006312"/>
    </source>
</evidence>
<dbReference type="EnsemblPlants" id="AUR62003520-RA">
    <property type="protein sequence ID" value="AUR62003520-RA:cds"/>
    <property type="gene ID" value="AUR62003520"/>
</dbReference>
<dbReference type="Gene3D" id="3.40.640.10">
    <property type="entry name" value="Type I PLP-dependent aspartate aminotransferase-like (Major domain)"/>
    <property type="match status" value="1"/>
</dbReference>
<keyword evidence="2" id="KW-0663">Pyridoxal phosphate</keyword>
<dbReference type="Gramene" id="AUR62003520-RA">
    <property type="protein sequence ID" value="AUR62003520-RA:cds"/>
    <property type="gene ID" value="AUR62003520"/>
</dbReference>
<dbReference type="InterPro" id="IPR050478">
    <property type="entry name" value="Ethylene_sulfur-biosynth"/>
</dbReference>
<dbReference type="AlphaFoldDB" id="A0A803KWW2"/>
<dbReference type="Gene3D" id="3.90.1150.10">
    <property type="entry name" value="Aspartate Aminotransferase, domain 1"/>
    <property type="match status" value="2"/>
</dbReference>
<evidence type="ECO:0000256" key="2">
    <source>
        <dbReference type="ARBA" id="ARBA00022898"/>
    </source>
</evidence>
<dbReference type="InterPro" id="IPR006948">
    <property type="entry name" value="Alliinase_C"/>
</dbReference>
<reference evidence="4" key="1">
    <citation type="journal article" date="2017" name="Nature">
        <title>The genome of Chenopodium quinoa.</title>
        <authorList>
            <person name="Jarvis D.E."/>
            <person name="Ho Y.S."/>
            <person name="Lightfoot D.J."/>
            <person name="Schmoeckel S.M."/>
            <person name="Li B."/>
            <person name="Borm T.J.A."/>
            <person name="Ohyanagi H."/>
            <person name="Mineta K."/>
            <person name="Michell C.T."/>
            <person name="Saber N."/>
            <person name="Kharbatia N.M."/>
            <person name="Rupper R.R."/>
            <person name="Sharp A.R."/>
            <person name="Dally N."/>
            <person name="Boughton B.A."/>
            <person name="Woo Y.H."/>
            <person name="Gao G."/>
            <person name="Schijlen E.G.W.M."/>
            <person name="Guo X."/>
            <person name="Momin A.A."/>
            <person name="Negrao S."/>
            <person name="Al-Babili S."/>
            <person name="Gehring C."/>
            <person name="Roessner U."/>
            <person name="Jung C."/>
            <person name="Murphy K."/>
            <person name="Arold S.T."/>
            <person name="Gojobori T."/>
            <person name="van der Linden C.G."/>
            <person name="van Loo E.N."/>
            <person name="Jellen E.N."/>
            <person name="Maughan P.J."/>
            <person name="Tester M."/>
        </authorList>
    </citation>
    <scope>NUCLEOTIDE SEQUENCE [LARGE SCALE GENOMIC DNA]</scope>
    <source>
        <strain evidence="4">cv. PI 614886</strain>
    </source>
</reference>
<dbReference type="InterPro" id="IPR015421">
    <property type="entry name" value="PyrdxlP-dep_Trfase_major"/>
</dbReference>
<dbReference type="SUPFAM" id="SSF53383">
    <property type="entry name" value="PLP-dependent transferases"/>
    <property type="match status" value="1"/>
</dbReference>
<evidence type="ECO:0000313" key="5">
    <source>
        <dbReference type="Proteomes" id="UP000596660"/>
    </source>
</evidence>
<dbReference type="Pfam" id="PF04864">
    <property type="entry name" value="Alliinase_C"/>
    <property type="match status" value="1"/>
</dbReference>
<evidence type="ECO:0000259" key="3">
    <source>
        <dbReference type="Pfam" id="PF04864"/>
    </source>
</evidence>
<dbReference type="GO" id="GO:0006520">
    <property type="term" value="P:amino acid metabolic process"/>
    <property type="evidence" value="ECO:0007669"/>
    <property type="project" value="TreeGrafter"/>
</dbReference>
<dbReference type="PANTHER" id="PTHR43795:SF15">
    <property type="entry name" value="TRYPTOPHAN AMINOTRANSFERASE-RELATED PROTEIN 1"/>
    <property type="match status" value="1"/>
</dbReference>
<name>A0A803KWW2_CHEQI</name>
<dbReference type="OMA" id="KGCELMS"/>
<sequence length="351" mass="39730">MESTKLLNDGAKQIMVQTKDHNLSNGGDVVIDLDRGDPKMFYTYWKKVDNECSVNIKASELISYFPNPKDADFFCQMPEFIDAVHRVHRLVGNAVTEGRYIIEGTGSSQLFIAALRALACTAKETTSNKKHIPVVCAEPYYSFYKEVIEQERSELYQWKGDANTFQSESGPYIEVVTSPNNPDGTTRKPVLKGEEGMVIHDLAYYWPHYTPITSPADYDVMLFTLSKATGHAGSRVGWAIVKNKEIAKKIHKHLFLMSIGSCQEGFIRATKIIHFVADSYEHDVDYMLVKPPKVPVLFEAEGLFDYGHRILALRWKRLRAIAQRSEVVSLPDFSPEFCNFKGKLTYPTPGI</sequence>
<evidence type="ECO:0000313" key="4">
    <source>
        <dbReference type="EnsemblPlants" id="AUR62003520-RA:cds"/>
    </source>
</evidence>